<protein>
    <recommendedName>
        <fullName evidence="8">Mannitol-1-phosphate 5-dehydrogenase</fullName>
    </recommendedName>
</protein>
<reference evidence="6 7" key="1">
    <citation type="journal article" date="2023" name="Genome Announc.">
        <title>Pan-Genome Analyses of the Genus Cohnella and Proposal of the Novel Species Cohnella silvisoli sp. nov., Isolated from Forest Soil.</title>
        <authorList>
            <person name="Wang C."/>
            <person name="Mao L."/>
            <person name="Bao G."/>
            <person name="Zhu H."/>
        </authorList>
    </citation>
    <scope>NUCLEOTIDE SEQUENCE [LARGE SCALE GENOMIC DNA]</scope>
    <source>
        <strain evidence="6 7">NL03-T5-1</strain>
    </source>
</reference>
<evidence type="ECO:0000259" key="4">
    <source>
        <dbReference type="Pfam" id="PF01232"/>
    </source>
</evidence>
<dbReference type="InterPro" id="IPR008927">
    <property type="entry name" value="6-PGluconate_DH-like_C_sf"/>
</dbReference>
<accession>A0ABV1KSL8</accession>
<dbReference type="RefSeq" id="WP_232184220.1">
    <property type="nucleotide sequence ID" value="NZ_JAIOAP010000002.1"/>
</dbReference>
<keyword evidence="1" id="KW-0560">Oxidoreductase</keyword>
<dbReference type="InterPro" id="IPR036291">
    <property type="entry name" value="NAD(P)-bd_dom_sf"/>
</dbReference>
<feature type="domain" description="Mannitol dehydrogenase N-terminal" evidence="4">
    <location>
        <begin position="16"/>
        <end position="165"/>
    </location>
</feature>
<dbReference type="Pfam" id="PF08125">
    <property type="entry name" value="Mannitol_dh_C"/>
    <property type="match status" value="1"/>
</dbReference>
<dbReference type="Pfam" id="PF01232">
    <property type="entry name" value="Mannitol_dh"/>
    <property type="match status" value="1"/>
</dbReference>
<dbReference type="Gene3D" id="1.10.1040.10">
    <property type="entry name" value="N-(1-d-carboxylethyl)-l-norvaline Dehydrogenase, domain 2"/>
    <property type="match status" value="1"/>
</dbReference>
<keyword evidence="7" id="KW-1185">Reference proteome</keyword>
<evidence type="ECO:0008006" key="8">
    <source>
        <dbReference type="Google" id="ProtNLM"/>
    </source>
</evidence>
<dbReference type="Proteomes" id="UP001493487">
    <property type="component" value="Unassembled WGS sequence"/>
</dbReference>
<evidence type="ECO:0000256" key="1">
    <source>
        <dbReference type="ARBA" id="ARBA00023002"/>
    </source>
</evidence>
<gene>
    <name evidence="6" type="ORF">QJS35_11920</name>
</gene>
<evidence type="ECO:0000256" key="3">
    <source>
        <dbReference type="ARBA" id="ARBA00048615"/>
    </source>
</evidence>
<dbReference type="PANTHER" id="PTHR30524">
    <property type="entry name" value="MANNITOL-1-PHOSPHATE 5-DEHYDROGENASE"/>
    <property type="match status" value="1"/>
</dbReference>
<dbReference type="PANTHER" id="PTHR30524:SF0">
    <property type="entry name" value="ALTRONATE OXIDOREDUCTASE-RELATED"/>
    <property type="match status" value="1"/>
</dbReference>
<dbReference type="SUPFAM" id="SSF48179">
    <property type="entry name" value="6-phosphogluconate dehydrogenase C-terminal domain-like"/>
    <property type="match status" value="1"/>
</dbReference>
<dbReference type="Gene3D" id="3.40.50.720">
    <property type="entry name" value="NAD(P)-binding Rossmann-like Domain"/>
    <property type="match status" value="1"/>
</dbReference>
<name>A0ABV1KSL8_9BACL</name>
<dbReference type="InterPro" id="IPR013328">
    <property type="entry name" value="6PGD_dom2"/>
</dbReference>
<organism evidence="6 7">
    <name type="scientific">Cohnella silvisoli</name>
    <dbReference type="NCBI Taxonomy" id="2873699"/>
    <lineage>
        <taxon>Bacteria</taxon>
        <taxon>Bacillati</taxon>
        <taxon>Bacillota</taxon>
        <taxon>Bacilli</taxon>
        <taxon>Bacillales</taxon>
        <taxon>Paenibacillaceae</taxon>
        <taxon>Cohnella</taxon>
    </lineage>
</organism>
<dbReference type="InterPro" id="IPR013131">
    <property type="entry name" value="Mannitol_DH_N"/>
</dbReference>
<evidence type="ECO:0000259" key="5">
    <source>
        <dbReference type="Pfam" id="PF08125"/>
    </source>
</evidence>
<dbReference type="SUPFAM" id="SSF51735">
    <property type="entry name" value="NAD(P)-binding Rossmann-fold domains"/>
    <property type="match status" value="1"/>
</dbReference>
<keyword evidence="2" id="KW-0520">NAD</keyword>
<evidence type="ECO:0000256" key="2">
    <source>
        <dbReference type="ARBA" id="ARBA00023027"/>
    </source>
</evidence>
<proteinExistence type="predicted"/>
<dbReference type="InterPro" id="IPR013118">
    <property type="entry name" value="Mannitol_DH_C"/>
</dbReference>
<sequence length="392" mass="43110">MTRKGGLPTDGIRILNVVVIGAGRTGRGFAARLLSGSAVDLFFIDANELLVRYLREDLKYGVHFFGGERSPVWIELKDAAVAGSDGAADLIAKADLMITAVGEQNLGRVATDIARILHMPRMKPLHVLTCENGVRPGETLEIACREAGIPQDAVRVAEAAVFCSTVDLPGTRLDILSESFDKLPVDSLRLPSSLLLSGMVAEPRMRELLTRKIYTYNCISACIAYLGVWKDYSSYSEAANDPDITVVLDRTLGPLNSALSLKLDIPLPEQMLFAEQALSKFRNPDIRDDIDRNARDVIRKLGPDERLMAPLRLVREAGGETAPLCLVSAAALWYGETREAELRRRLREAGPAACLREIGGMESGDPAIERIVAYYVRLKREHSHPEELKSFL</sequence>
<comment type="caution">
    <text evidence="6">The sequence shown here is derived from an EMBL/GenBank/DDBJ whole genome shotgun (WGS) entry which is preliminary data.</text>
</comment>
<comment type="catalytic activity">
    <reaction evidence="3">
        <text>D-mannitol 1-phosphate + NAD(+) = beta-D-fructose 6-phosphate + NADH + H(+)</text>
        <dbReference type="Rhea" id="RHEA:19661"/>
        <dbReference type="ChEBI" id="CHEBI:15378"/>
        <dbReference type="ChEBI" id="CHEBI:57540"/>
        <dbReference type="ChEBI" id="CHEBI:57634"/>
        <dbReference type="ChEBI" id="CHEBI:57945"/>
        <dbReference type="ChEBI" id="CHEBI:61381"/>
        <dbReference type="EC" id="1.1.1.17"/>
    </reaction>
</comment>
<dbReference type="EMBL" id="JASKHM010000006">
    <property type="protein sequence ID" value="MEQ4483104.1"/>
    <property type="molecule type" value="Genomic_DNA"/>
</dbReference>
<evidence type="ECO:0000313" key="7">
    <source>
        <dbReference type="Proteomes" id="UP001493487"/>
    </source>
</evidence>
<feature type="domain" description="Mannitol dehydrogenase C-terminal" evidence="5">
    <location>
        <begin position="210"/>
        <end position="337"/>
    </location>
</feature>
<evidence type="ECO:0000313" key="6">
    <source>
        <dbReference type="EMBL" id="MEQ4483104.1"/>
    </source>
</evidence>